<feature type="region of interest" description="Disordered" evidence="2">
    <location>
        <begin position="1"/>
        <end position="40"/>
    </location>
</feature>
<dbReference type="Gene3D" id="2.40.50.140">
    <property type="entry name" value="Nucleic acid-binding proteins"/>
    <property type="match status" value="1"/>
</dbReference>
<protein>
    <submittedName>
        <fullName evidence="5">Nucleolar protein of 40 kDa</fullName>
    </submittedName>
</protein>
<dbReference type="Pfam" id="PF00575">
    <property type="entry name" value="S1"/>
    <property type="match status" value="1"/>
</dbReference>
<evidence type="ECO:0000313" key="5">
    <source>
        <dbReference type="EMBL" id="KAF9584578.1"/>
    </source>
</evidence>
<feature type="domain" description="S1 motif" evidence="3">
    <location>
        <begin position="43"/>
        <end position="111"/>
    </location>
</feature>
<feature type="compositionally biased region" description="Basic and acidic residues" evidence="2">
    <location>
        <begin position="207"/>
        <end position="237"/>
    </location>
</feature>
<sequence>MDSQRAAFEKFLGSEQGERRSGRDGRSGGSGAHSAAGPMPDLYSIHRGTVNKVEEFGAFVQLPGFKRNGLVHKTQVSRRFVEKVSDVVSVGDTVWVKAISLQDDKIALSMKYVSQGDGEDLDPNLVQLTSAEDKRRVHTGFVDKGPISIEDGGVLRKTVCKKCGASGHLAIECYSGGEKFDLVNEDAFGEDDATAIGADQKASRHSRSGEKGGDSDKKRKDRHKDKDRDSRGKDRDRDRKKRDRSRRYVLASRGFVYMIKMSRGANVD</sequence>
<dbReference type="EMBL" id="JAABOA010000379">
    <property type="protein sequence ID" value="KAF9584578.1"/>
    <property type="molecule type" value="Genomic_DNA"/>
</dbReference>
<dbReference type="PANTHER" id="PTHR15838:SF1">
    <property type="entry name" value="ZINC FINGER CCHC DOMAIN-CONTAINING PROTEIN 17"/>
    <property type="match status" value="1"/>
</dbReference>
<evidence type="ECO:0000313" key="6">
    <source>
        <dbReference type="Proteomes" id="UP000780801"/>
    </source>
</evidence>
<dbReference type="InterPro" id="IPR003029">
    <property type="entry name" value="S1_domain"/>
</dbReference>
<dbReference type="Proteomes" id="UP000780801">
    <property type="component" value="Unassembled WGS sequence"/>
</dbReference>
<accession>A0A9P6FZQ6</accession>
<proteinExistence type="predicted"/>
<gene>
    <name evidence="5" type="primary">ZCCHC17</name>
    <name evidence="5" type="ORF">BGW38_005949</name>
</gene>
<comment type="caution">
    <text evidence="5">The sequence shown here is derived from an EMBL/GenBank/DDBJ whole genome shotgun (WGS) entry which is preliminary data.</text>
</comment>
<evidence type="ECO:0000256" key="1">
    <source>
        <dbReference type="PROSITE-ProRule" id="PRU00047"/>
    </source>
</evidence>
<dbReference type="AlphaFoldDB" id="A0A9P6FZQ6"/>
<feature type="region of interest" description="Disordered" evidence="2">
    <location>
        <begin position="196"/>
        <end position="246"/>
    </location>
</feature>
<dbReference type="SMART" id="SM00316">
    <property type="entry name" value="S1"/>
    <property type="match status" value="1"/>
</dbReference>
<dbReference type="InterPro" id="IPR001878">
    <property type="entry name" value="Znf_CCHC"/>
</dbReference>
<organism evidence="5 6">
    <name type="scientific">Lunasporangiospora selenospora</name>
    <dbReference type="NCBI Taxonomy" id="979761"/>
    <lineage>
        <taxon>Eukaryota</taxon>
        <taxon>Fungi</taxon>
        <taxon>Fungi incertae sedis</taxon>
        <taxon>Mucoromycota</taxon>
        <taxon>Mortierellomycotina</taxon>
        <taxon>Mortierellomycetes</taxon>
        <taxon>Mortierellales</taxon>
        <taxon>Mortierellaceae</taxon>
        <taxon>Lunasporangiospora</taxon>
    </lineage>
</organism>
<evidence type="ECO:0000259" key="3">
    <source>
        <dbReference type="PROSITE" id="PS50126"/>
    </source>
</evidence>
<reference evidence="5" key="1">
    <citation type="journal article" date="2020" name="Fungal Divers.">
        <title>Resolving the Mortierellaceae phylogeny through synthesis of multi-gene phylogenetics and phylogenomics.</title>
        <authorList>
            <person name="Vandepol N."/>
            <person name="Liber J."/>
            <person name="Desiro A."/>
            <person name="Na H."/>
            <person name="Kennedy M."/>
            <person name="Barry K."/>
            <person name="Grigoriev I.V."/>
            <person name="Miller A.N."/>
            <person name="O'Donnell K."/>
            <person name="Stajich J.E."/>
            <person name="Bonito G."/>
        </authorList>
    </citation>
    <scope>NUCLEOTIDE SEQUENCE</scope>
    <source>
        <strain evidence="5">KOD1015</strain>
    </source>
</reference>
<name>A0A9P6FZQ6_9FUNG</name>
<keyword evidence="1" id="KW-0863">Zinc-finger</keyword>
<feature type="compositionally biased region" description="Basic and acidic residues" evidence="2">
    <location>
        <begin position="16"/>
        <end position="26"/>
    </location>
</feature>
<evidence type="ECO:0000259" key="4">
    <source>
        <dbReference type="PROSITE" id="PS50158"/>
    </source>
</evidence>
<dbReference type="InterPro" id="IPR012340">
    <property type="entry name" value="NA-bd_OB-fold"/>
</dbReference>
<dbReference type="GO" id="GO:0008270">
    <property type="term" value="F:zinc ion binding"/>
    <property type="evidence" value="ECO:0007669"/>
    <property type="project" value="UniProtKB-KW"/>
</dbReference>
<dbReference type="OrthoDB" id="1918363at2759"/>
<keyword evidence="6" id="KW-1185">Reference proteome</keyword>
<feature type="domain" description="CCHC-type" evidence="4">
    <location>
        <begin position="160"/>
        <end position="173"/>
    </location>
</feature>
<dbReference type="SUPFAM" id="SSF50249">
    <property type="entry name" value="Nucleic acid-binding proteins"/>
    <property type="match status" value="1"/>
</dbReference>
<dbReference type="PANTHER" id="PTHR15838">
    <property type="entry name" value="NUCLEOLAR PROTEIN OF 40 KDA"/>
    <property type="match status" value="1"/>
</dbReference>
<dbReference type="PROSITE" id="PS50158">
    <property type="entry name" value="ZF_CCHC"/>
    <property type="match status" value="1"/>
</dbReference>
<dbReference type="PROSITE" id="PS50126">
    <property type="entry name" value="S1"/>
    <property type="match status" value="1"/>
</dbReference>
<dbReference type="GO" id="GO:0043489">
    <property type="term" value="P:RNA stabilization"/>
    <property type="evidence" value="ECO:0007669"/>
    <property type="project" value="TreeGrafter"/>
</dbReference>
<dbReference type="GO" id="GO:0003723">
    <property type="term" value="F:RNA binding"/>
    <property type="evidence" value="ECO:0007669"/>
    <property type="project" value="TreeGrafter"/>
</dbReference>
<evidence type="ECO:0000256" key="2">
    <source>
        <dbReference type="SAM" id="MobiDB-lite"/>
    </source>
</evidence>
<keyword evidence="1" id="KW-0862">Zinc</keyword>
<keyword evidence="1" id="KW-0479">Metal-binding</keyword>